<feature type="domain" description="Response regulatory" evidence="9">
    <location>
        <begin position="8"/>
        <end position="122"/>
    </location>
</feature>
<dbReference type="CDD" id="cd17574">
    <property type="entry name" value="REC_OmpR"/>
    <property type="match status" value="1"/>
</dbReference>
<dbReference type="CDD" id="cd00383">
    <property type="entry name" value="trans_reg_C"/>
    <property type="match status" value="1"/>
</dbReference>
<dbReference type="Gene3D" id="6.10.250.690">
    <property type="match status" value="1"/>
</dbReference>
<keyword evidence="2 7" id="KW-0597">Phosphoprotein</keyword>
<evidence type="ECO:0000256" key="4">
    <source>
        <dbReference type="ARBA" id="ARBA00023015"/>
    </source>
</evidence>
<proteinExistence type="predicted"/>
<comment type="caution">
    <text evidence="11">The sequence shown here is derived from an EMBL/GenBank/DDBJ whole genome shotgun (WGS) entry which is preliminary data.</text>
</comment>
<dbReference type="GO" id="GO:0032993">
    <property type="term" value="C:protein-DNA complex"/>
    <property type="evidence" value="ECO:0007669"/>
    <property type="project" value="TreeGrafter"/>
</dbReference>
<accession>A0A7X0VE80</accession>
<evidence type="ECO:0000256" key="5">
    <source>
        <dbReference type="ARBA" id="ARBA00023125"/>
    </source>
</evidence>
<keyword evidence="6" id="KW-0804">Transcription</keyword>
<evidence type="ECO:0000256" key="1">
    <source>
        <dbReference type="ARBA" id="ARBA00004496"/>
    </source>
</evidence>
<gene>
    <name evidence="11" type="ORF">H7C19_08455</name>
</gene>
<keyword evidence="5 8" id="KW-0238">DNA-binding</keyword>
<keyword evidence="4" id="KW-0805">Transcription regulation</keyword>
<dbReference type="Pfam" id="PF00072">
    <property type="entry name" value="Response_reg"/>
    <property type="match status" value="1"/>
</dbReference>
<keyword evidence="3" id="KW-0902">Two-component regulatory system</keyword>
<feature type="domain" description="OmpR/PhoB-type" evidence="10">
    <location>
        <begin position="133"/>
        <end position="232"/>
    </location>
</feature>
<dbReference type="SMART" id="SM00862">
    <property type="entry name" value="Trans_reg_C"/>
    <property type="match status" value="1"/>
</dbReference>
<dbReference type="InterPro" id="IPR001789">
    <property type="entry name" value="Sig_transdc_resp-reg_receiver"/>
</dbReference>
<evidence type="ECO:0000256" key="7">
    <source>
        <dbReference type="PROSITE-ProRule" id="PRU00169"/>
    </source>
</evidence>
<dbReference type="RefSeq" id="WP_185142206.1">
    <property type="nucleotide sequence ID" value="NZ_JACJVP010000011.1"/>
</dbReference>
<feature type="DNA-binding region" description="OmpR/PhoB-type" evidence="8">
    <location>
        <begin position="133"/>
        <end position="232"/>
    </location>
</feature>
<dbReference type="GO" id="GO:0000156">
    <property type="term" value="F:phosphorelay response regulator activity"/>
    <property type="evidence" value="ECO:0007669"/>
    <property type="project" value="TreeGrafter"/>
</dbReference>
<dbReference type="AlphaFoldDB" id="A0A7X0VE80"/>
<dbReference type="Proteomes" id="UP000547209">
    <property type="component" value="Unassembled WGS sequence"/>
</dbReference>
<sequence>MEQPNRNRILIVEDDKHIRRFIAINLGRAGYATTEAATGEEALRSFRESAPDVALLDIMLPDTDGLELCAKFRNIEPDVVIVFLTALGQDTDKIKGLELGADDYIVKPFNPLELVARIRNILRRTSQTAAPPKKVLANGAIRLDLASTKLFKHDRCIELTPKEFQMLRTFMTYPDRALSRDELLNLIWGEDYVGDTKTVDVHVRKLREKIEDDASRPKRIETVWGVGYLWRGEE</sequence>
<dbReference type="EMBL" id="JACJVP010000011">
    <property type="protein sequence ID" value="MBB6670720.1"/>
    <property type="molecule type" value="Genomic_DNA"/>
</dbReference>
<dbReference type="PANTHER" id="PTHR48111">
    <property type="entry name" value="REGULATOR OF RPOS"/>
    <property type="match status" value="1"/>
</dbReference>
<keyword evidence="12" id="KW-1185">Reference proteome</keyword>
<dbReference type="GO" id="GO:0006355">
    <property type="term" value="P:regulation of DNA-templated transcription"/>
    <property type="evidence" value="ECO:0007669"/>
    <property type="project" value="InterPro"/>
</dbReference>
<evidence type="ECO:0000256" key="3">
    <source>
        <dbReference type="ARBA" id="ARBA00023012"/>
    </source>
</evidence>
<dbReference type="InterPro" id="IPR001867">
    <property type="entry name" value="OmpR/PhoB-type_DNA-bd"/>
</dbReference>
<dbReference type="Gene3D" id="1.10.10.10">
    <property type="entry name" value="Winged helix-like DNA-binding domain superfamily/Winged helix DNA-binding domain"/>
    <property type="match status" value="1"/>
</dbReference>
<evidence type="ECO:0000256" key="6">
    <source>
        <dbReference type="ARBA" id="ARBA00023163"/>
    </source>
</evidence>
<dbReference type="Pfam" id="PF00486">
    <property type="entry name" value="Trans_reg_C"/>
    <property type="match status" value="1"/>
</dbReference>
<name>A0A7X0VE80_9BACL</name>
<dbReference type="Gene3D" id="3.40.50.2300">
    <property type="match status" value="1"/>
</dbReference>
<reference evidence="11 12" key="1">
    <citation type="submission" date="2020-08" db="EMBL/GenBank/DDBJ databases">
        <title>Cohnella phylogeny.</title>
        <authorList>
            <person name="Dunlap C."/>
        </authorList>
    </citation>
    <scope>NUCLEOTIDE SEQUENCE [LARGE SCALE GENOMIC DNA]</scope>
    <source>
        <strain evidence="11 12">DSM 28246</strain>
    </source>
</reference>
<evidence type="ECO:0000256" key="2">
    <source>
        <dbReference type="ARBA" id="ARBA00022553"/>
    </source>
</evidence>
<evidence type="ECO:0000259" key="9">
    <source>
        <dbReference type="PROSITE" id="PS50110"/>
    </source>
</evidence>
<dbReference type="PANTHER" id="PTHR48111:SF54">
    <property type="entry name" value="STAGE 0 SPORULATION PROTEIN A HOMOLOG"/>
    <property type="match status" value="1"/>
</dbReference>
<dbReference type="FunFam" id="1.10.10.10:FF:000018">
    <property type="entry name" value="DNA-binding response regulator ResD"/>
    <property type="match status" value="1"/>
</dbReference>
<protein>
    <submittedName>
        <fullName evidence="11">Response regulator transcription factor</fullName>
    </submittedName>
</protein>
<dbReference type="SUPFAM" id="SSF52172">
    <property type="entry name" value="CheY-like"/>
    <property type="match status" value="1"/>
</dbReference>
<evidence type="ECO:0000313" key="12">
    <source>
        <dbReference type="Proteomes" id="UP000547209"/>
    </source>
</evidence>
<dbReference type="SMART" id="SM00448">
    <property type="entry name" value="REC"/>
    <property type="match status" value="1"/>
</dbReference>
<comment type="subcellular location">
    <subcellularLocation>
        <location evidence="1">Cytoplasm</location>
    </subcellularLocation>
</comment>
<dbReference type="GO" id="GO:0005829">
    <property type="term" value="C:cytosol"/>
    <property type="evidence" value="ECO:0007669"/>
    <property type="project" value="TreeGrafter"/>
</dbReference>
<dbReference type="PROSITE" id="PS50110">
    <property type="entry name" value="RESPONSE_REGULATORY"/>
    <property type="match status" value="1"/>
</dbReference>
<organism evidence="11 12">
    <name type="scientific">Cohnella nanjingensis</name>
    <dbReference type="NCBI Taxonomy" id="1387779"/>
    <lineage>
        <taxon>Bacteria</taxon>
        <taxon>Bacillati</taxon>
        <taxon>Bacillota</taxon>
        <taxon>Bacilli</taxon>
        <taxon>Bacillales</taxon>
        <taxon>Paenibacillaceae</taxon>
        <taxon>Cohnella</taxon>
    </lineage>
</organism>
<evidence type="ECO:0000256" key="8">
    <source>
        <dbReference type="PROSITE-ProRule" id="PRU01091"/>
    </source>
</evidence>
<dbReference type="InterPro" id="IPR011006">
    <property type="entry name" value="CheY-like_superfamily"/>
</dbReference>
<feature type="modified residue" description="4-aspartylphosphate" evidence="7">
    <location>
        <position position="57"/>
    </location>
</feature>
<evidence type="ECO:0000259" key="10">
    <source>
        <dbReference type="PROSITE" id="PS51755"/>
    </source>
</evidence>
<dbReference type="InterPro" id="IPR039420">
    <property type="entry name" value="WalR-like"/>
</dbReference>
<dbReference type="FunFam" id="3.40.50.2300:FF:000001">
    <property type="entry name" value="DNA-binding response regulator PhoB"/>
    <property type="match status" value="1"/>
</dbReference>
<dbReference type="InterPro" id="IPR036388">
    <property type="entry name" value="WH-like_DNA-bd_sf"/>
</dbReference>
<dbReference type="GO" id="GO:0000976">
    <property type="term" value="F:transcription cis-regulatory region binding"/>
    <property type="evidence" value="ECO:0007669"/>
    <property type="project" value="TreeGrafter"/>
</dbReference>
<evidence type="ECO:0000313" key="11">
    <source>
        <dbReference type="EMBL" id="MBB6670720.1"/>
    </source>
</evidence>
<dbReference type="PROSITE" id="PS51755">
    <property type="entry name" value="OMPR_PHOB"/>
    <property type="match status" value="1"/>
</dbReference>